<dbReference type="AlphaFoldDB" id="A4FYG6"/>
<gene>
    <name evidence="1" type="ordered locus">MmarC5_0944</name>
</gene>
<organism evidence="1 2">
    <name type="scientific">Methanococcus maripaludis (strain C5 / ATCC BAA-1333)</name>
    <dbReference type="NCBI Taxonomy" id="402880"/>
    <lineage>
        <taxon>Archaea</taxon>
        <taxon>Methanobacteriati</taxon>
        <taxon>Methanobacteriota</taxon>
        <taxon>Methanomada group</taxon>
        <taxon>Methanococci</taxon>
        <taxon>Methanococcales</taxon>
        <taxon>Methanococcaceae</taxon>
        <taxon>Methanococcus</taxon>
    </lineage>
</organism>
<dbReference type="eggNOG" id="arCOG09531">
    <property type="taxonomic scope" value="Archaea"/>
</dbReference>
<dbReference type="HOGENOM" id="CLU_580900_0_0_2"/>
<dbReference type="KEGG" id="mmq:MmarC5_0944"/>
<evidence type="ECO:0000313" key="1">
    <source>
        <dbReference type="EMBL" id="ABO35250.1"/>
    </source>
</evidence>
<dbReference type="Proteomes" id="UP000000253">
    <property type="component" value="Chromosome"/>
</dbReference>
<dbReference type="EMBL" id="CP000609">
    <property type="protein sequence ID" value="ABO35250.1"/>
    <property type="molecule type" value="Genomic_DNA"/>
</dbReference>
<dbReference type="RefSeq" id="WP_011868704.1">
    <property type="nucleotide sequence ID" value="NC_009135.1"/>
</dbReference>
<protein>
    <submittedName>
        <fullName evidence="1">Uncharacterized protein</fullName>
    </submittedName>
</protein>
<proteinExistence type="predicted"/>
<name>A4FYG6_METM5</name>
<evidence type="ECO:0000313" key="2">
    <source>
        <dbReference type="Proteomes" id="UP000000253"/>
    </source>
</evidence>
<dbReference type="GeneID" id="4928227"/>
<accession>A4FYG6</accession>
<sequence>MGSKDNSNTKNELIKSLLSSFKLNNDNNPEYNPNLSYFMYESFLISLVEKDEDILQKIDSEYLIHSGIVTETIEELKKDETSGKLKKKSYNEFKRRLNQKIDKFNQNEENYTAYIPLNVKISGNINTLTLKNAKIEIKKSNDEEISEIFNFNKIKIEEFEQELTDMNPHLNFEKFVFEKQDYIKITISGKDKDYILDKCNEYAKIFLGIISCAGHRSRPKEYFPTITYFLIFLSNEKNIMDYSFLQNQFIAYMSNRTLLSPKFREIMSSKDYRELNKPKNVVIYKKDIISNINVAFDLINNFSETWQIFLNSLFLNYYKGTISTDVSESFRYFWTVLELGSCRNNNDTHKDLIEILKSQFYELTQAYKELYKLVYDSRHENVHEGLEVNPYSTHLLHWGITIFLDMLLKHMQYANSKEELRLIHGYMRENTENLEKKRETSENSQKYIDYVLDIKRKAELKYDEKEYLEK</sequence>
<reference evidence="1 2" key="1">
    <citation type="submission" date="2007-03" db="EMBL/GenBank/DDBJ databases">
        <title>Complete sequence of chromosome of Methanococcus maripaludis C5.</title>
        <authorList>
            <consortium name="US DOE Joint Genome Institute"/>
            <person name="Copeland A."/>
            <person name="Lucas S."/>
            <person name="Lapidus A."/>
            <person name="Barry K."/>
            <person name="Glavina del Rio T."/>
            <person name="Dalin E."/>
            <person name="Tice H."/>
            <person name="Pitluck S."/>
            <person name="Chertkov O."/>
            <person name="Brettin T."/>
            <person name="Bruce D."/>
            <person name="Han C."/>
            <person name="Detter J.C."/>
            <person name="Schmutz J."/>
            <person name="Larimer F."/>
            <person name="Land M."/>
            <person name="Hauser L."/>
            <person name="Kyrpides N."/>
            <person name="Mikhailova N."/>
            <person name="Sieprawska-Lupa M."/>
            <person name="Whitman W.B."/>
            <person name="Richardson P."/>
        </authorList>
    </citation>
    <scope>NUCLEOTIDE SEQUENCE [LARGE SCALE GENOMIC DNA]</scope>
    <source>
        <strain evidence="2">C5 / ATCC BAA-1333</strain>
    </source>
</reference>